<dbReference type="AlphaFoldDB" id="A0A4S4L1F1"/>
<reference evidence="2 3" key="1">
    <citation type="submission" date="2019-02" db="EMBL/GenBank/DDBJ databases">
        <title>Genome sequencing of the rare red list fungi Phellinidium pouzarii.</title>
        <authorList>
            <person name="Buettner E."/>
            <person name="Kellner H."/>
        </authorList>
    </citation>
    <scope>NUCLEOTIDE SEQUENCE [LARGE SCALE GENOMIC DNA]</scope>
    <source>
        <strain evidence="2 3">DSM 108285</strain>
    </source>
</reference>
<comment type="caution">
    <text evidence="2">The sequence shown here is derived from an EMBL/GenBank/DDBJ whole genome shotgun (WGS) entry which is preliminary data.</text>
</comment>
<dbReference type="EMBL" id="SGPK01000329">
    <property type="protein sequence ID" value="THH04591.1"/>
    <property type="molecule type" value="Genomic_DNA"/>
</dbReference>
<keyword evidence="3" id="KW-1185">Reference proteome</keyword>
<name>A0A4S4L1F1_9AGAM</name>
<evidence type="ECO:0000313" key="3">
    <source>
        <dbReference type="Proteomes" id="UP000308199"/>
    </source>
</evidence>
<feature type="region of interest" description="Disordered" evidence="1">
    <location>
        <begin position="27"/>
        <end position="54"/>
    </location>
</feature>
<sequence length="368" mass="42300">MSAGVTTHSIRRHQELLHITAGPLTGEAVNTDSKSKVRLDAGNDADDRHTSPGDVERIKAGKRRRSDKQKAQYYNLRKSYKKTRYERDIGDDLEGEIESSQGEDNDDCFRKKDSATEHTILFRMRNGDLQQIRCMRTRYSHTRVFPSPRDRHSEDVSVYSFLTSNLRLSSEDNDNILKEDLDIREIDWEKKRLRCSACNKSFTLGGKHGLYGWLEHKVQCKSLQSIYRAEVERLDIQQRTRNTKGKRKVRTSKTLPDAKATKKALVVQQRRAILKADQLSGAVEPGRVWCKPCGKWLALVGRTYDVTNWKQHKGRIHCKGEHDQRDKDKALEPIVEEKMDLEHVGSSKKIKQQIEVSGGSESEVEEIV</sequence>
<feature type="compositionally biased region" description="Basic and acidic residues" evidence="1">
    <location>
        <begin position="33"/>
        <end position="54"/>
    </location>
</feature>
<dbReference type="Proteomes" id="UP000308199">
    <property type="component" value="Unassembled WGS sequence"/>
</dbReference>
<protein>
    <submittedName>
        <fullName evidence="2">Uncharacterized protein</fullName>
    </submittedName>
</protein>
<evidence type="ECO:0000313" key="2">
    <source>
        <dbReference type="EMBL" id="THH04591.1"/>
    </source>
</evidence>
<organism evidence="2 3">
    <name type="scientific">Phellinidium pouzarii</name>
    <dbReference type="NCBI Taxonomy" id="167371"/>
    <lineage>
        <taxon>Eukaryota</taxon>
        <taxon>Fungi</taxon>
        <taxon>Dikarya</taxon>
        <taxon>Basidiomycota</taxon>
        <taxon>Agaricomycotina</taxon>
        <taxon>Agaricomycetes</taxon>
        <taxon>Hymenochaetales</taxon>
        <taxon>Hymenochaetaceae</taxon>
        <taxon>Phellinidium</taxon>
    </lineage>
</organism>
<dbReference type="OrthoDB" id="3262173at2759"/>
<evidence type="ECO:0000256" key="1">
    <source>
        <dbReference type="SAM" id="MobiDB-lite"/>
    </source>
</evidence>
<proteinExistence type="predicted"/>
<gene>
    <name evidence="2" type="ORF">EW145_g5403</name>
</gene>
<accession>A0A4S4L1F1</accession>